<dbReference type="GO" id="GO:0022857">
    <property type="term" value="F:transmembrane transporter activity"/>
    <property type="evidence" value="ECO:0007669"/>
    <property type="project" value="InterPro"/>
</dbReference>
<feature type="transmembrane region" description="Helical" evidence="8">
    <location>
        <begin position="127"/>
        <end position="150"/>
    </location>
</feature>
<feature type="region of interest" description="Disordered" evidence="7">
    <location>
        <begin position="1"/>
        <end position="112"/>
    </location>
</feature>
<dbReference type="PANTHER" id="PTHR43266:SF2">
    <property type="entry name" value="MAJOR FACILITATOR SUPERFAMILY (MFS) PROFILE DOMAIN-CONTAINING PROTEIN"/>
    <property type="match status" value="1"/>
</dbReference>
<feature type="transmembrane region" description="Helical" evidence="8">
    <location>
        <begin position="403"/>
        <end position="422"/>
    </location>
</feature>
<evidence type="ECO:0000256" key="2">
    <source>
        <dbReference type="ARBA" id="ARBA00022448"/>
    </source>
</evidence>
<evidence type="ECO:0000256" key="1">
    <source>
        <dbReference type="ARBA" id="ARBA00004651"/>
    </source>
</evidence>
<evidence type="ECO:0000256" key="4">
    <source>
        <dbReference type="ARBA" id="ARBA00022692"/>
    </source>
</evidence>
<feature type="transmembrane region" description="Helical" evidence="8">
    <location>
        <begin position="456"/>
        <end position="481"/>
    </location>
</feature>
<feature type="transmembrane region" description="Helical" evidence="8">
    <location>
        <begin position="368"/>
        <end position="391"/>
    </location>
</feature>
<keyword evidence="4 8" id="KW-0812">Transmembrane</keyword>
<dbReference type="InterPro" id="IPR020846">
    <property type="entry name" value="MFS_dom"/>
</dbReference>
<evidence type="ECO:0000256" key="8">
    <source>
        <dbReference type="SAM" id="Phobius"/>
    </source>
</evidence>
<gene>
    <name evidence="10" type="ORF">D7294_09700</name>
</gene>
<dbReference type="SUPFAM" id="SSF103473">
    <property type="entry name" value="MFS general substrate transporter"/>
    <property type="match status" value="1"/>
</dbReference>
<dbReference type="Gene3D" id="1.20.1250.20">
    <property type="entry name" value="MFS general substrate transporter like domains"/>
    <property type="match status" value="1"/>
</dbReference>
<keyword evidence="3" id="KW-1003">Cell membrane</keyword>
<evidence type="ECO:0000256" key="7">
    <source>
        <dbReference type="SAM" id="MobiDB-lite"/>
    </source>
</evidence>
<feature type="transmembrane region" description="Helical" evidence="8">
    <location>
        <begin position="197"/>
        <end position="215"/>
    </location>
</feature>
<feature type="transmembrane region" description="Helical" evidence="8">
    <location>
        <begin position="292"/>
        <end position="308"/>
    </location>
</feature>
<evidence type="ECO:0000313" key="11">
    <source>
        <dbReference type="Proteomes" id="UP000272474"/>
    </source>
</evidence>
<dbReference type="EMBL" id="RBAL01000004">
    <property type="protein sequence ID" value="RKN43950.1"/>
    <property type="molecule type" value="Genomic_DNA"/>
</dbReference>
<feature type="transmembrane region" description="Helical" evidence="8">
    <location>
        <begin position="501"/>
        <end position="519"/>
    </location>
</feature>
<keyword evidence="11" id="KW-1185">Reference proteome</keyword>
<feature type="domain" description="Major facilitator superfamily (MFS) profile" evidence="9">
    <location>
        <begin position="367"/>
        <end position="576"/>
    </location>
</feature>
<feature type="transmembrane region" description="Helical" evidence="8">
    <location>
        <begin position="434"/>
        <end position="450"/>
    </location>
</feature>
<reference evidence="10 11" key="1">
    <citation type="journal article" date="2014" name="Int. J. Syst. Evol. Microbiol.">
        <title>Streptomyces hoynatensis sp. nov., isolated from deep marine sediment.</title>
        <authorList>
            <person name="Veyisoglu A."/>
            <person name="Sahin N."/>
        </authorList>
    </citation>
    <scope>NUCLEOTIDE SEQUENCE [LARGE SCALE GENOMIC DNA]</scope>
    <source>
        <strain evidence="10 11">KCTC 29097</strain>
    </source>
</reference>
<dbReference type="InterPro" id="IPR011701">
    <property type="entry name" value="MFS"/>
</dbReference>
<feature type="transmembrane region" description="Helical" evidence="8">
    <location>
        <begin position="221"/>
        <end position="242"/>
    </location>
</feature>
<dbReference type="PROSITE" id="PS50850">
    <property type="entry name" value="MFS"/>
    <property type="match status" value="1"/>
</dbReference>
<keyword evidence="6 8" id="KW-0472">Membrane</keyword>
<comment type="caution">
    <text evidence="10">The sequence shown here is derived from an EMBL/GenBank/DDBJ whole genome shotgun (WGS) entry which is preliminary data.</text>
</comment>
<accession>A0A3A9Z6U4</accession>
<dbReference type="Pfam" id="PF07690">
    <property type="entry name" value="MFS_1"/>
    <property type="match status" value="1"/>
</dbReference>
<keyword evidence="5 8" id="KW-1133">Transmembrane helix</keyword>
<feature type="compositionally biased region" description="Low complexity" evidence="7">
    <location>
        <begin position="1"/>
        <end position="37"/>
    </location>
</feature>
<feature type="region of interest" description="Disordered" evidence="7">
    <location>
        <begin position="319"/>
        <end position="345"/>
    </location>
</feature>
<dbReference type="CDD" id="cd06173">
    <property type="entry name" value="MFS_MefA_like"/>
    <property type="match status" value="1"/>
</dbReference>
<evidence type="ECO:0000256" key="6">
    <source>
        <dbReference type="ARBA" id="ARBA00023136"/>
    </source>
</evidence>
<feature type="transmembrane region" description="Helical" evidence="8">
    <location>
        <begin position="162"/>
        <end position="185"/>
    </location>
</feature>
<keyword evidence="2" id="KW-0813">Transport</keyword>
<protein>
    <submittedName>
        <fullName evidence="10">MFS transporter</fullName>
    </submittedName>
</protein>
<evidence type="ECO:0000259" key="9">
    <source>
        <dbReference type="PROSITE" id="PS50850"/>
    </source>
</evidence>
<feature type="transmembrane region" description="Helical" evidence="8">
    <location>
        <begin position="531"/>
        <end position="553"/>
    </location>
</feature>
<comment type="subcellular location">
    <subcellularLocation>
        <location evidence="1">Cell membrane</location>
        <topology evidence="1">Multi-pass membrane protein</topology>
    </subcellularLocation>
</comment>
<sequence>MGVCAAQGARPGGRAARGAARGPAAGLRGRGRGPAAARARRRLRGLPGGAGRLGRVRRAGRGAAAGGRHARRPARRGERPGGAGERPGEGRGEGPGKRRGERRGRPPVSAAVETGASLWRSREWQRLWFSQAVSVVGDYVFNTTVLLWIGTTVAAGESWAPAAVSGVLIAAAVPVLLVGPVAGVYVDRWDHRRVMMVTDLLRAAFVAVLLVIPLAGGDWPVWVQIALIYAMVALSSSASRFFNPARFSLIAQVVPAGHHTRAFGLLTATSGTAAIVGPPLAAPLLFSTGEEWALLINVASFLVSYAAIRMIRMPGTGTEGAAEGTAGGAGDGERVGEGDGEGDGAGGESAFWPEFVEGLRFFVRNRTLLVVVGTVFVYTFGVGALNVLNVFFVTDNLHTEASWLGTLNAAFGVGSILGSLLAATLARKFGETRVFALGILLTGVAVLFYSRQSALWAALAFLALASISVAVVNVVVGPLVLHATPRHLLGRVNAVLNPATYLASILSMSVTGFLASTALRDLDGTFLGVHFGRIDTVFGFSALLMAAAGLLAIRPLSRTAAGEPAAEKVAAAEGAS</sequence>
<name>A0A3A9Z6U4_9ACTN</name>
<dbReference type="GO" id="GO:0005886">
    <property type="term" value="C:plasma membrane"/>
    <property type="evidence" value="ECO:0007669"/>
    <property type="project" value="UniProtKB-SubCell"/>
</dbReference>
<evidence type="ECO:0000256" key="5">
    <source>
        <dbReference type="ARBA" id="ARBA00022989"/>
    </source>
</evidence>
<dbReference type="PANTHER" id="PTHR43266">
    <property type="entry name" value="MACROLIDE-EFFLUX PROTEIN"/>
    <property type="match status" value="1"/>
</dbReference>
<feature type="compositionally biased region" description="Basic and acidic residues" evidence="7">
    <location>
        <begin position="86"/>
        <end position="98"/>
    </location>
</feature>
<organism evidence="10 11">
    <name type="scientific">Streptomyces hoynatensis</name>
    <dbReference type="NCBI Taxonomy" id="1141874"/>
    <lineage>
        <taxon>Bacteria</taxon>
        <taxon>Bacillati</taxon>
        <taxon>Actinomycetota</taxon>
        <taxon>Actinomycetes</taxon>
        <taxon>Kitasatosporales</taxon>
        <taxon>Streptomycetaceae</taxon>
        <taxon>Streptomyces</taxon>
    </lineage>
</organism>
<feature type="transmembrane region" description="Helical" evidence="8">
    <location>
        <begin position="263"/>
        <end position="286"/>
    </location>
</feature>
<evidence type="ECO:0000256" key="3">
    <source>
        <dbReference type="ARBA" id="ARBA00022475"/>
    </source>
</evidence>
<dbReference type="Proteomes" id="UP000272474">
    <property type="component" value="Unassembled WGS sequence"/>
</dbReference>
<evidence type="ECO:0000313" key="10">
    <source>
        <dbReference type="EMBL" id="RKN43950.1"/>
    </source>
</evidence>
<dbReference type="InterPro" id="IPR036259">
    <property type="entry name" value="MFS_trans_sf"/>
</dbReference>
<dbReference type="AlphaFoldDB" id="A0A3A9Z6U4"/>
<proteinExistence type="predicted"/>